<dbReference type="Pfam" id="PF17806">
    <property type="entry name" value="SO_alpha_A3"/>
    <property type="match status" value="1"/>
</dbReference>
<dbReference type="InterPro" id="IPR028896">
    <property type="entry name" value="GcvT/YgfZ/DmdA"/>
</dbReference>
<evidence type="ECO:0000313" key="7">
    <source>
        <dbReference type="Proteomes" id="UP001191082"/>
    </source>
</evidence>
<evidence type="ECO:0000259" key="3">
    <source>
        <dbReference type="Pfam" id="PF01571"/>
    </source>
</evidence>
<protein>
    <submittedName>
        <fullName evidence="6">Sarcosine oxidase subunit alpha family protein</fullName>
    </submittedName>
</protein>
<dbReference type="Pfam" id="PF08669">
    <property type="entry name" value="GCV_T_C"/>
    <property type="match status" value="1"/>
</dbReference>
<gene>
    <name evidence="6" type="ORF">FGK64_10615</name>
</gene>
<dbReference type="Gene3D" id="1.10.10.1100">
    <property type="entry name" value="BFD-like [2Fe-2S]-binding domain"/>
    <property type="match status" value="1"/>
</dbReference>
<dbReference type="InterPro" id="IPR042204">
    <property type="entry name" value="2Fe-2S-bd_N"/>
</dbReference>
<reference evidence="6 7" key="1">
    <citation type="submission" date="2019-05" db="EMBL/GenBank/DDBJ databases">
        <title>Marivita sp. nov. isolated from sea sediment.</title>
        <authorList>
            <person name="Kim W."/>
        </authorList>
    </citation>
    <scope>NUCLEOTIDE SEQUENCE [LARGE SCALE GENOMIC DNA]</scope>
    <source>
        <strain evidence="6 7">CAU 1492</strain>
    </source>
</reference>
<feature type="domain" description="GCVT N-terminal" evidence="3">
    <location>
        <begin position="598"/>
        <end position="867"/>
    </location>
</feature>
<dbReference type="NCBIfam" id="TIGR01372">
    <property type="entry name" value="soxA"/>
    <property type="match status" value="1"/>
</dbReference>
<dbReference type="PANTHER" id="PTHR43757:SF2">
    <property type="entry name" value="AMINOMETHYLTRANSFERASE, MITOCHONDRIAL"/>
    <property type="match status" value="1"/>
</dbReference>
<dbReference type="SUPFAM" id="SSF103025">
    <property type="entry name" value="Folate-binding domain"/>
    <property type="match status" value="1"/>
</dbReference>
<comment type="caution">
    <text evidence="6">The sequence shown here is derived from an EMBL/GenBank/DDBJ whole genome shotgun (WGS) entry which is preliminary data.</text>
</comment>
<evidence type="ECO:0000256" key="1">
    <source>
        <dbReference type="ARBA" id="ARBA00008609"/>
    </source>
</evidence>
<dbReference type="InterPro" id="IPR041854">
    <property type="entry name" value="BFD-like_2Fe2S-bd_dom_sf"/>
</dbReference>
<accession>A0ABY2XBT5</accession>
<evidence type="ECO:0000313" key="6">
    <source>
        <dbReference type="EMBL" id="TMV13207.1"/>
    </source>
</evidence>
<feature type="domain" description="Aminomethyltransferase C-terminal" evidence="4">
    <location>
        <begin position="887"/>
        <end position="973"/>
    </location>
</feature>
<dbReference type="InterPro" id="IPR006222">
    <property type="entry name" value="GCVT_N"/>
</dbReference>
<comment type="similarity">
    <text evidence="1">Belongs to the GcvT family.</text>
</comment>
<proteinExistence type="inferred from homology"/>
<evidence type="ECO:0000259" key="5">
    <source>
        <dbReference type="Pfam" id="PF17806"/>
    </source>
</evidence>
<keyword evidence="7" id="KW-1185">Reference proteome</keyword>
<dbReference type="PRINTS" id="PR00469">
    <property type="entry name" value="PNDRDTASEII"/>
</dbReference>
<dbReference type="Proteomes" id="UP001191082">
    <property type="component" value="Unassembled WGS sequence"/>
</dbReference>
<dbReference type="PRINTS" id="PR00368">
    <property type="entry name" value="FADPNR"/>
</dbReference>
<dbReference type="Pfam" id="PF12831">
    <property type="entry name" value="FAD_oxidored"/>
    <property type="match status" value="1"/>
</dbReference>
<dbReference type="InterPro" id="IPR027266">
    <property type="entry name" value="TrmE/GcvT-like"/>
</dbReference>
<organism evidence="6 7">
    <name type="scientific">Arenibacterium halophilum</name>
    <dbReference type="NCBI Taxonomy" id="2583821"/>
    <lineage>
        <taxon>Bacteria</taxon>
        <taxon>Pseudomonadati</taxon>
        <taxon>Pseudomonadota</taxon>
        <taxon>Alphaproteobacteria</taxon>
        <taxon>Rhodobacterales</taxon>
        <taxon>Paracoccaceae</taxon>
        <taxon>Arenibacterium</taxon>
    </lineage>
</organism>
<feature type="domain" description="SoxA A3" evidence="5">
    <location>
        <begin position="498"/>
        <end position="581"/>
    </location>
</feature>
<dbReference type="InterPro" id="IPR013977">
    <property type="entry name" value="GcvT_C"/>
</dbReference>
<dbReference type="Gene3D" id="3.30.1360.120">
    <property type="entry name" value="Probable tRNA modification gtpase trme, domain 1"/>
    <property type="match status" value="1"/>
</dbReference>
<dbReference type="RefSeq" id="WP_138863763.1">
    <property type="nucleotide sequence ID" value="NZ_VCPC01000002.1"/>
</dbReference>
<dbReference type="PANTHER" id="PTHR43757">
    <property type="entry name" value="AMINOMETHYLTRANSFERASE"/>
    <property type="match status" value="1"/>
</dbReference>
<dbReference type="EMBL" id="VCPC01000002">
    <property type="protein sequence ID" value="TMV13207.1"/>
    <property type="molecule type" value="Genomic_DNA"/>
</dbReference>
<dbReference type="PIRSF" id="PIRSF037980">
    <property type="entry name" value="SoxA"/>
    <property type="match status" value="1"/>
</dbReference>
<evidence type="ECO:0000259" key="4">
    <source>
        <dbReference type="Pfam" id="PF08669"/>
    </source>
</evidence>
<dbReference type="InterPro" id="IPR029043">
    <property type="entry name" value="GcvT/YgfZ_C"/>
</dbReference>
<dbReference type="InterPro" id="IPR006277">
    <property type="entry name" value="Sarcosine_oxidase_asu"/>
</dbReference>
<dbReference type="InterPro" id="IPR036188">
    <property type="entry name" value="FAD/NAD-bd_sf"/>
</dbReference>
<sequence>MRIAGKGLIDRTDAVQFSFDGRMFQGYRGDTLASALLANGQHLVGRSFKYHRPRGILTSGSEEPNALVTVGRGGRQSPNVRATVQEIHDGLEARSQNRWPSLNFDVMAVNDLASPFLGAGFYYKTFMYPRAFWEKLYEPVIRRAAGLGALSGANNTDRYDRAFAFCDLLVIGAGPTGLMAALTAARAGADVILADEDFRMGGRLLAETDQIDGQPAHDWARDILEELAEMDNVRLMPRTNVFGAYDQGTYGALERLEHHTATRRAGAPVECYWRIVARQAVLAAGSIERPIAFRNNDRPGIMTAGAVRSYLNRWGVAPGKRVAVFSNNDDGLRTARDLVAAGVHVSALIDSRHDAPDLPAELRGLRYVKGAKVCDSGGRLRVDRVTYRSVSGEDSVQADCLAMAGGWNPTVHLTCHMNGRPVWNEDIQSFVPAQGAVPGLHPAGACNGVFSTLACLRDGQRAAIDALGAIGITATAGDLPRAEDAPYRITPLWAVPGKGRAWLDFQNDVTVKDVKQAATENFRSVEHMKRYTTQGMATDQGKNSNVAALAVLADVTGRGIPETGTTTFRPPFSPVSIAALGGPGQGKGFAPQRFTTSHKASVEASAPMIEAGLWYRPSYFPAPGETTWRQSCDREVGMVRNTVGVCDVSTLGKIDIQGKDAGAFLDFVYTNTFSTLKVGRVRYGLMLREDGFVMDDGTTARLGETHYVMTTTTAAAGEVMRHLEFARQALLPDMDVTLMSVTEQWAQFAIAGPKSRALLDDLLDDPLAEGDWPFMACGPVTVSGVQGRLFRISFSGEHAYELAVPARYGDSLFRALVDQAKALGGGAYGMEALNVLRIEKGFITHAEIHGRITADDLGMGGMVSQKKDCIGKTMSERPGLSGPSREQLVGLRPVGEVKQLTAGAHLFEPEAEATRENDQGYVTSVCYSPTLGTMLGMGFLKNGIARIGEKVRMVDHLRDVEAICEVTHPVVFDPEGGRVRG</sequence>
<dbReference type="SUPFAM" id="SSF51905">
    <property type="entry name" value="FAD/NAD(P)-binding domain"/>
    <property type="match status" value="1"/>
</dbReference>
<evidence type="ECO:0000256" key="2">
    <source>
        <dbReference type="ARBA" id="ARBA00023002"/>
    </source>
</evidence>
<dbReference type="Gene3D" id="3.10.20.440">
    <property type="entry name" value="2Fe-2S iron-sulphur cluster binding domain, sarcosine oxidase, alpha subunit, N-terminal domain"/>
    <property type="match status" value="1"/>
</dbReference>
<keyword evidence="2" id="KW-0560">Oxidoreductase</keyword>
<dbReference type="Pfam" id="PF01571">
    <property type="entry name" value="GCV_T"/>
    <property type="match status" value="1"/>
</dbReference>
<dbReference type="Gene3D" id="3.50.50.60">
    <property type="entry name" value="FAD/NAD(P)-binding domain"/>
    <property type="match status" value="1"/>
</dbReference>
<dbReference type="Pfam" id="PF13510">
    <property type="entry name" value="Fer2_4"/>
    <property type="match status" value="1"/>
</dbReference>
<name>A0ABY2XBT5_9RHOB</name>
<dbReference type="SUPFAM" id="SSF101790">
    <property type="entry name" value="Aminomethyltransferase beta-barrel domain"/>
    <property type="match status" value="1"/>
</dbReference>
<dbReference type="InterPro" id="IPR041117">
    <property type="entry name" value="SoxA_A3"/>
</dbReference>